<dbReference type="PANTHER" id="PTHR33828:SF2">
    <property type="entry name" value="NUCLEOLIN"/>
    <property type="match status" value="1"/>
</dbReference>
<gene>
    <name evidence="2" type="ORF">WJX81_003542</name>
</gene>
<dbReference type="PANTHER" id="PTHR33828">
    <property type="entry name" value="OS05G0596200 PROTEIN"/>
    <property type="match status" value="1"/>
</dbReference>
<accession>A0AAW1S066</accession>
<feature type="compositionally biased region" description="Basic residues" evidence="1">
    <location>
        <begin position="227"/>
        <end position="238"/>
    </location>
</feature>
<reference evidence="2 3" key="1">
    <citation type="journal article" date="2024" name="Nat. Commun.">
        <title>Phylogenomics reveals the evolutionary origins of lichenization in chlorophyte algae.</title>
        <authorList>
            <person name="Puginier C."/>
            <person name="Libourel C."/>
            <person name="Otte J."/>
            <person name="Skaloud P."/>
            <person name="Haon M."/>
            <person name="Grisel S."/>
            <person name="Petersen M."/>
            <person name="Berrin J.G."/>
            <person name="Delaux P.M."/>
            <person name="Dal Grande F."/>
            <person name="Keller J."/>
        </authorList>
    </citation>
    <scope>NUCLEOTIDE SEQUENCE [LARGE SCALE GENOMIC DNA]</scope>
    <source>
        <strain evidence="2 3">SAG 245.80</strain>
    </source>
</reference>
<feature type="region of interest" description="Disordered" evidence="1">
    <location>
        <begin position="149"/>
        <end position="297"/>
    </location>
</feature>
<feature type="compositionally biased region" description="Acidic residues" evidence="1">
    <location>
        <begin position="208"/>
        <end position="222"/>
    </location>
</feature>
<proteinExistence type="predicted"/>
<dbReference type="Proteomes" id="UP001445335">
    <property type="component" value="Unassembled WGS sequence"/>
</dbReference>
<protein>
    <submittedName>
        <fullName evidence="2">Uncharacterized protein</fullName>
    </submittedName>
</protein>
<dbReference type="AlphaFoldDB" id="A0AAW1S066"/>
<keyword evidence="3" id="KW-1185">Reference proteome</keyword>
<evidence type="ECO:0000313" key="3">
    <source>
        <dbReference type="Proteomes" id="UP001445335"/>
    </source>
</evidence>
<feature type="region of interest" description="Disordered" evidence="1">
    <location>
        <begin position="1"/>
        <end position="116"/>
    </location>
</feature>
<sequence length="297" mass="31028">MGPGAAETSASRPTLADDDSSDDEPLGARLKKGPAPKRPTPAAPKVKAEKRASGDGAAKGAVGGTAGKVAGKPEKGKAEPPNRAKKEPGESVVKRERKVYDMPGQTKPTPDELDPLRKFYTSTLEQLPGSEMAKRWLLQHGLLLREEAEELVGSQKSLKSPGKSPAANRSRPAVKMEGAGMKEAAAKKAGSGSKSATKRPAKRKAVAEESEDKDDDDDEDEDFGAKMTKRTKGAKRAAKAATKAVTADVVQTKAAAAGGRAKTKMSGPSAVKKPVVKKSQKDVAFADGGLDSEDDSF</sequence>
<feature type="compositionally biased region" description="Low complexity" evidence="1">
    <location>
        <begin position="175"/>
        <end position="195"/>
    </location>
</feature>
<feature type="compositionally biased region" description="Basic and acidic residues" evidence="1">
    <location>
        <begin position="71"/>
        <end position="100"/>
    </location>
</feature>
<feature type="compositionally biased region" description="Low complexity" evidence="1">
    <location>
        <begin position="239"/>
        <end position="260"/>
    </location>
</feature>
<evidence type="ECO:0000313" key="2">
    <source>
        <dbReference type="EMBL" id="KAK9839457.1"/>
    </source>
</evidence>
<organism evidence="2 3">
    <name type="scientific">Elliptochloris bilobata</name>
    <dbReference type="NCBI Taxonomy" id="381761"/>
    <lineage>
        <taxon>Eukaryota</taxon>
        <taxon>Viridiplantae</taxon>
        <taxon>Chlorophyta</taxon>
        <taxon>core chlorophytes</taxon>
        <taxon>Trebouxiophyceae</taxon>
        <taxon>Trebouxiophyceae incertae sedis</taxon>
        <taxon>Elliptochloris clade</taxon>
        <taxon>Elliptochloris</taxon>
    </lineage>
</organism>
<comment type="caution">
    <text evidence="2">The sequence shown here is derived from an EMBL/GenBank/DDBJ whole genome shotgun (WGS) entry which is preliminary data.</text>
</comment>
<dbReference type="EMBL" id="JALJOU010000016">
    <property type="protein sequence ID" value="KAK9839457.1"/>
    <property type="molecule type" value="Genomic_DNA"/>
</dbReference>
<evidence type="ECO:0000256" key="1">
    <source>
        <dbReference type="SAM" id="MobiDB-lite"/>
    </source>
</evidence>
<feature type="compositionally biased region" description="Acidic residues" evidence="1">
    <location>
        <begin position="16"/>
        <end position="25"/>
    </location>
</feature>
<name>A0AAW1S066_9CHLO</name>